<feature type="signal peptide" evidence="1">
    <location>
        <begin position="1"/>
        <end position="25"/>
    </location>
</feature>
<sequence>MTRQLFSLGLASCLLALLPAFGACADELPIRKAGLWEMKMVRAGSSMPEVTMQHCTDEATDKEMSTAFSPMSKEVCSKKDIQKTATGYVSDSVCGAAGVSITSHAEITGDFNSAYTVKSTAHAEGGPAAIQGDHVTTIEAKWLGACKPDQKPGDIVMPGGLKMNIHDMEKLKNLLPKLSK</sequence>
<evidence type="ECO:0000313" key="3">
    <source>
        <dbReference type="Proteomes" id="UP000243904"/>
    </source>
</evidence>
<dbReference type="Pfam" id="PF12276">
    <property type="entry name" value="DUF3617"/>
    <property type="match status" value="1"/>
</dbReference>
<protein>
    <recommendedName>
        <fullName evidence="4">DUF3617 domain-containing protein</fullName>
    </recommendedName>
</protein>
<accession>A0A1H2AR63</accession>
<name>A0A1H2AR63_9BRAD</name>
<keyword evidence="1" id="KW-0732">Signal</keyword>
<organism evidence="2 3">
    <name type="scientific">Bradyrhizobium canariense</name>
    <dbReference type="NCBI Taxonomy" id="255045"/>
    <lineage>
        <taxon>Bacteria</taxon>
        <taxon>Pseudomonadati</taxon>
        <taxon>Pseudomonadota</taxon>
        <taxon>Alphaproteobacteria</taxon>
        <taxon>Hyphomicrobiales</taxon>
        <taxon>Nitrobacteraceae</taxon>
        <taxon>Bradyrhizobium</taxon>
    </lineage>
</organism>
<proteinExistence type="predicted"/>
<evidence type="ECO:0008006" key="4">
    <source>
        <dbReference type="Google" id="ProtNLM"/>
    </source>
</evidence>
<feature type="chain" id="PRO_5009269096" description="DUF3617 domain-containing protein" evidence="1">
    <location>
        <begin position="26"/>
        <end position="180"/>
    </location>
</feature>
<dbReference type="InterPro" id="IPR022061">
    <property type="entry name" value="DUF3617"/>
</dbReference>
<dbReference type="EMBL" id="LT629750">
    <property type="protein sequence ID" value="SDT48272.1"/>
    <property type="molecule type" value="Genomic_DNA"/>
</dbReference>
<reference evidence="3" key="1">
    <citation type="submission" date="2016-10" db="EMBL/GenBank/DDBJ databases">
        <authorList>
            <person name="Varghese N."/>
            <person name="Submissions S."/>
        </authorList>
    </citation>
    <scope>NUCLEOTIDE SEQUENCE [LARGE SCALE GENOMIC DNA]</scope>
    <source>
        <strain evidence="3">GAS369</strain>
    </source>
</reference>
<evidence type="ECO:0000256" key="1">
    <source>
        <dbReference type="SAM" id="SignalP"/>
    </source>
</evidence>
<gene>
    <name evidence="2" type="ORF">SAMN05444158_6380</name>
</gene>
<evidence type="ECO:0000313" key="2">
    <source>
        <dbReference type="EMBL" id="SDT48272.1"/>
    </source>
</evidence>
<dbReference type="Proteomes" id="UP000243904">
    <property type="component" value="Chromosome I"/>
</dbReference>
<dbReference type="RefSeq" id="WP_146690135.1">
    <property type="nucleotide sequence ID" value="NZ_LT629750.1"/>
</dbReference>
<dbReference type="PROSITE" id="PS51257">
    <property type="entry name" value="PROKAR_LIPOPROTEIN"/>
    <property type="match status" value="1"/>
</dbReference>
<dbReference type="AlphaFoldDB" id="A0A1H2AR63"/>
<keyword evidence="3" id="KW-1185">Reference proteome</keyword>